<comment type="caution">
    <text evidence="1">The sequence shown here is derived from an EMBL/GenBank/DDBJ whole genome shotgun (WGS) entry which is preliminary data.</text>
</comment>
<gene>
    <name evidence="1" type="ORF">SDC9_82946</name>
</gene>
<organism evidence="1">
    <name type="scientific">bioreactor metagenome</name>
    <dbReference type="NCBI Taxonomy" id="1076179"/>
    <lineage>
        <taxon>unclassified sequences</taxon>
        <taxon>metagenomes</taxon>
        <taxon>ecological metagenomes</taxon>
    </lineage>
</organism>
<protein>
    <submittedName>
        <fullName evidence="1">Uncharacterized protein</fullName>
    </submittedName>
</protein>
<accession>A0A644Z8N3</accession>
<evidence type="ECO:0000313" key="1">
    <source>
        <dbReference type="EMBL" id="MPM36351.1"/>
    </source>
</evidence>
<dbReference type="AlphaFoldDB" id="A0A644Z8N3"/>
<reference evidence="1" key="1">
    <citation type="submission" date="2019-08" db="EMBL/GenBank/DDBJ databases">
        <authorList>
            <person name="Kucharzyk K."/>
            <person name="Murdoch R.W."/>
            <person name="Higgins S."/>
            <person name="Loffler F."/>
        </authorList>
    </citation>
    <scope>NUCLEOTIDE SEQUENCE</scope>
</reference>
<sequence>MLLDDLRNICLQNILKNDFDIIVFRKFCLQNRRQSSVHFKRHYFFGFSGKALRQGSDTGTDLDRIGVFVYAGCSHHLRQYIRFHQKVLPQALLHGQMVFL</sequence>
<dbReference type="EMBL" id="VSSQ01007580">
    <property type="protein sequence ID" value="MPM36351.1"/>
    <property type="molecule type" value="Genomic_DNA"/>
</dbReference>
<name>A0A644Z8N3_9ZZZZ</name>
<proteinExistence type="predicted"/>